<dbReference type="GO" id="GO:0016020">
    <property type="term" value="C:membrane"/>
    <property type="evidence" value="ECO:0007669"/>
    <property type="project" value="InterPro"/>
</dbReference>
<dbReference type="Proteomes" id="UP000547209">
    <property type="component" value="Unassembled WGS sequence"/>
</dbReference>
<sequence length="134" mass="14806">MLRKFGILIVIAALIEIWGIYMVNRWIGGWPTFALLLGGALLGGWFARAEGRKVWAEAQRQLAEGQMPGHSLLDGICVLAGGLLLVVPGFLSDIVGLTLLLPLTRPMYRLAIYGWLANKVRSGSFRIYGGPRRW</sequence>
<dbReference type="PANTHER" id="PTHR35335">
    <property type="entry name" value="UPF0716 PROTEIN FXSA"/>
    <property type="match status" value="1"/>
</dbReference>
<keyword evidence="1" id="KW-1133">Transmembrane helix</keyword>
<evidence type="ECO:0000313" key="2">
    <source>
        <dbReference type="EMBL" id="MBB6671042.1"/>
    </source>
</evidence>
<feature type="transmembrane region" description="Helical" evidence="1">
    <location>
        <begin position="7"/>
        <end position="27"/>
    </location>
</feature>
<comment type="caution">
    <text evidence="2">The sequence shown here is derived from an EMBL/GenBank/DDBJ whole genome shotgun (WGS) entry which is preliminary data.</text>
</comment>
<protein>
    <submittedName>
        <fullName evidence="2">FxsA family protein</fullName>
    </submittedName>
</protein>
<evidence type="ECO:0000313" key="3">
    <source>
        <dbReference type="Proteomes" id="UP000547209"/>
    </source>
</evidence>
<dbReference type="NCBIfam" id="NF008528">
    <property type="entry name" value="PRK11463.1-2"/>
    <property type="match status" value="1"/>
</dbReference>
<keyword evidence="1" id="KW-0472">Membrane</keyword>
<keyword evidence="3" id="KW-1185">Reference proteome</keyword>
<reference evidence="2 3" key="1">
    <citation type="submission" date="2020-08" db="EMBL/GenBank/DDBJ databases">
        <title>Cohnella phylogeny.</title>
        <authorList>
            <person name="Dunlap C."/>
        </authorList>
    </citation>
    <scope>NUCLEOTIDE SEQUENCE [LARGE SCALE GENOMIC DNA]</scope>
    <source>
        <strain evidence="2 3">DSM 28246</strain>
    </source>
</reference>
<keyword evidence="1" id="KW-0812">Transmembrane</keyword>
<organism evidence="2 3">
    <name type="scientific">Cohnella nanjingensis</name>
    <dbReference type="NCBI Taxonomy" id="1387779"/>
    <lineage>
        <taxon>Bacteria</taxon>
        <taxon>Bacillati</taxon>
        <taxon>Bacillota</taxon>
        <taxon>Bacilli</taxon>
        <taxon>Bacillales</taxon>
        <taxon>Paenibacillaceae</taxon>
        <taxon>Cohnella</taxon>
    </lineage>
</organism>
<dbReference type="EMBL" id="JACJVP010000014">
    <property type="protein sequence ID" value="MBB6671042.1"/>
    <property type="molecule type" value="Genomic_DNA"/>
</dbReference>
<feature type="transmembrane region" description="Helical" evidence="1">
    <location>
        <begin position="97"/>
        <end position="116"/>
    </location>
</feature>
<dbReference type="PANTHER" id="PTHR35335:SF1">
    <property type="entry name" value="UPF0716 PROTEIN FXSA"/>
    <property type="match status" value="1"/>
</dbReference>
<dbReference type="RefSeq" id="WP_185142527.1">
    <property type="nucleotide sequence ID" value="NZ_JACJVP010000014.1"/>
</dbReference>
<feature type="transmembrane region" description="Helical" evidence="1">
    <location>
        <begin position="72"/>
        <end position="91"/>
    </location>
</feature>
<dbReference type="AlphaFoldDB" id="A0A7X0RP13"/>
<gene>
    <name evidence="2" type="ORF">H7C19_10110</name>
</gene>
<evidence type="ECO:0000256" key="1">
    <source>
        <dbReference type="SAM" id="Phobius"/>
    </source>
</evidence>
<dbReference type="Pfam" id="PF04186">
    <property type="entry name" value="FxsA"/>
    <property type="match status" value="1"/>
</dbReference>
<proteinExistence type="predicted"/>
<accession>A0A7X0RP13</accession>
<name>A0A7X0RP13_9BACL</name>
<dbReference type="InterPro" id="IPR007313">
    <property type="entry name" value="FxsA"/>
</dbReference>
<feature type="transmembrane region" description="Helical" evidence="1">
    <location>
        <begin position="33"/>
        <end position="51"/>
    </location>
</feature>